<comment type="caution">
    <text evidence="8">The sequence shown here is derived from an EMBL/GenBank/DDBJ whole genome shotgun (WGS) entry which is preliminary data.</text>
</comment>
<dbReference type="InterPro" id="IPR050116">
    <property type="entry name" value="DNA_polymerase-Y"/>
</dbReference>
<evidence type="ECO:0000313" key="8">
    <source>
        <dbReference type="EMBL" id="PRZ11832.1"/>
    </source>
</evidence>
<dbReference type="Pfam" id="PF13438">
    <property type="entry name" value="DUF4113"/>
    <property type="match status" value="1"/>
</dbReference>
<dbReference type="Gene3D" id="3.40.1170.60">
    <property type="match status" value="1"/>
</dbReference>
<evidence type="ECO:0000313" key="9">
    <source>
        <dbReference type="Proteomes" id="UP000238217"/>
    </source>
</evidence>
<dbReference type="SUPFAM" id="SSF56672">
    <property type="entry name" value="DNA/RNA polymerases"/>
    <property type="match status" value="1"/>
</dbReference>
<dbReference type="GO" id="GO:0003684">
    <property type="term" value="F:damaged DNA binding"/>
    <property type="evidence" value="ECO:0007669"/>
    <property type="project" value="InterPro"/>
</dbReference>
<dbReference type="GO" id="GO:0005829">
    <property type="term" value="C:cytosol"/>
    <property type="evidence" value="ECO:0007669"/>
    <property type="project" value="TreeGrafter"/>
</dbReference>
<dbReference type="Gene3D" id="3.30.70.270">
    <property type="match status" value="1"/>
</dbReference>
<keyword evidence="3" id="KW-0741">SOS mutagenesis</keyword>
<keyword evidence="9" id="KW-1185">Reference proteome</keyword>
<dbReference type="InterPro" id="IPR017961">
    <property type="entry name" value="DNA_pol_Y-fam_little_finger"/>
</dbReference>
<keyword evidence="2" id="KW-0227">DNA damage</keyword>
<dbReference type="InterPro" id="IPR043128">
    <property type="entry name" value="Rev_trsase/Diguanyl_cyclase"/>
</dbReference>
<keyword evidence="4" id="KW-0234">DNA repair</keyword>
<gene>
    <name evidence="8" type="ORF">BCL67_12916</name>
</gene>
<dbReference type="InterPro" id="IPR001126">
    <property type="entry name" value="UmuC"/>
</dbReference>
<evidence type="ECO:0000259" key="7">
    <source>
        <dbReference type="PROSITE" id="PS50173"/>
    </source>
</evidence>
<evidence type="ECO:0000256" key="2">
    <source>
        <dbReference type="ARBA" id="ARBA00022763"/>
    </source>
</evidence>
<feature type="domain" description="UmuC" evidence="7">
    <location>
        <begin position="21"/>
        <end position="206"/>
    </location>
</feature>
<dbReference type="InterPro" id="IPR025188">
    <property type="entry name" value="DUF4113"/>
</dbReference>
<dbReference type="GO" id="GO:0009432">
    <property type="term" value="P:SOS response"/>
    <property type="evidence" value="ECO:0007669"/>
    <property type="project" value="UniProtKB-KW"/>
</dbReference>
<accession>A0A2T0YAU9</accession>
<evidence type="ECO:0000256" key="4">
    <source>
        <dbReference type="ARBA" id="ARBA00023204"/>
    </source>
</evidence>
<dbReference type="GO" id="GO:0006281">
    <property type="term" value="P:DNA repair"/>
    <property type="evidence" value="ECO:0007669"/>
    <property type="project" value="UniProtKB-KW"/>
</dbReference>
<dbReference type="Gene3D" id="3.30.1490.100">
    <property type="entry name" value="DNA polymerase, Y-family, little finger domain"/>
    <property type="match status" value="1"/>
</dbReference>
<dbReference type="PANTHER" id="PTHR11076:SF34">
    <property type="entry name" value="PROTEIN UMUC"/>
    <property type="match status" value="1"/>
</dbReference>
<dbReference type="AlphaFoldDB" id="A0A2T0YAU9"/>
<dbReference type="CDD" id="cd01700">
    <property type="entry name" value="PolY_Pol_V_umuC"/>
    <property type="match status" value="1"/>
</dbReference>
<dbReference type="GO" id="GO:0003887">
    <property type="term" value="F:DNA-directed DNA polymerase activity"/>
    <property type="evidence" value="ECO:0007669"/>
    <property type="project" value="TreeGrafter"/>
</dbReference>
<name>A0A2T0YAU9_9MICC</name>
<dbReference type="PROSITE" id="PS50173">
    <property type="entry name" value="UMUC"/>
    <property type="match status" value="1"/>
</dbReference>
<evidence type="ECO:0000256" key="5">
    <source>
        <dbReference type="ARBA" id="ARBA00023236"/>
    </source>
</evidence>
<evidence type="ECO:0000256" key="1">
    <source>
        <dbReference type="ARBA" id="ARBA00010945"/>
    </source>
</evidence>
<dbReference type="Pfam" id="PF11799">
    <property type="entry name" value="IMS_C"/>
    <property type="match status" value="1"/>
</dbReference>
<keyword evidence="5" id="KW-0742">SOS response</keyword>
<dbReference type="PANTHER" id="PTHR11076">
    <property type="entry name" value="DNA REPAIR POLYMERASE UMUC / TRANSFERASE FAMILY MEMBER"/>
    <property type="match status" value="1"/>
</dbReference>
<dbReference type="Pfam" id="PF00817">
    <property type="entry name" value="IMS"/>
    <property type="match status" value="1"/>
</dbReference>
<dbReference type="OrthoDB" id="9808813at2"/>
<dbReference type="RefSeq" id="WP_106124085.1">
    <property type="nucleotide sequence ID" value="NZ_PVTY01000029.1"/>
</dbReference>
<evidence type="ECO:0000256" key="3">
    <source>
        <dbReference type="ARBA" id="ARBA00023199"/>
    </source>
</evidence>
<proteinExistence type="inferred from homology"/>
<comment type="similarity">
    <text evidence="1">Belongs to the DNA polymerase type-Y family.</text>
</comment>
<organism evidence="8 9">
    <name type="scientific">Nesterenkonia sandarakina</name>
    <dbReference type="NCBI Taxonomy" id="272918"/>
    <lineage>
        <taxon>Bacteria</taxon>
        <taxon>Bacillati</taxon>
        <taxon>Actinomycetota</taxon>
        <taxon>Actinomycetes</taxon>
        <taxon>Micrococcales</taxon>
        <taxon>Micrococcaceae</taxon>
        <taxon>Nesterenkonia</taxon>
    </lineage>
</organism>
<dbReference type="Proteomes" id="UP000238217">
    <property type="component" value="Unassembled WGS sequence"/>
</dbReference>
<dbReference type="Gene3D" id="1.10.150.20">
    <property type="entry name" value="5' to 3' exonuclease, C-terminal subdomain"/>
    <property type="match status" value="1"/>
</dbReference>
<protein>
    <submittedName>
        <fullName evidence="8">DNA polymerase V</fullName>
    </submittedName>
</protein>
<evidence type="ECO:0000256" key="6">
    <source>
        <dbReference type="ARBA" id="ARBA00025589"/>
    </source>
</evidence>
<dbReference type="GO" id="GO:0042276">
    <property type="term" value="P:error-prone translesion synthesis"/>
    <property type="evidence" value="ECO:0007669"/>
    <property type="project" value="TreeGrafter"/>
</dbReference>
<dbReference type="InterPro" id="IPR043502">
    <property type="entry name" value="DNA/RNA_pol_sf"/>
</dbReference>
<reference evidence="8 9" key="1">
    <citation type="submission" date="2018-03" db="EMBL/GenBank/DDBJ databases">
        <title>Comparative analysis of microorganisms from saline springs in Andes Mountain Range, Colombia.</title>
        <authorList>
            <person name="Rubin E."/>
        </authorList>
    </citation>
    <scope>NUCLEOTIDE SEQUENCE [LARGE SCALE GENOMIC DNA]</scope>
    <source>
        <strain evidence="8 9">CG 35</strain>
    </source>
</reference>
<sequence>MHPQRLETPTTPEDLGPREYIALIDVNSFYVSAERVFDPTLRGRPVLVLSNNDGCAVALSKEAKALGIKMGEPWFKLAASADRMNLVAKSSNYELYGQMSDRFIGVLRDCAAEVQQYSVDEAFVKLRGTLPELLSWARMVRDRIWKHLGLPVCVGIGRTKTLAKMSNRAAKKLDHLNGVCVWEAVPEAHRDQLLSNLPVDEVWGIAGRMAKRLAGRGISTVKDFRDADPVMLRDRFSIVIMRLCLELRGTPCLPFEEETEIKGQLIVSRSFSEPVTTRAEMAQVLSLYAQRASARLQRHHRQAKTVTAWAMTSHFHAEGAHGPSLKVTLTSATADPVTLTKTAKLLLPKLEEGVRYARAGIVLTDLQKTGLEPTFDLFTDAHEERNIGPLIESIRKKLDQPAIGLGAAGLKAGQAWEMKREMRSPRYTTHWEELPVVRAV</sequence>
<comment type="function">
    <text evidence="6">Poorly processive, error-prone DNA polymerase involved in untargeted mutagenesis. Copies undamaged DNA at stalled replication forks, which arise in vivo from mismatched or misaligned primer ends. These misaligned primers can be extended by PolIV. Exhibits no 3'-5' exonuclease (proofreading) activity. May be involved in translesional synthesis, in conjunction with the beta clamp from PolIII.</text>
</comment>
<dbReference type="EMBL" id="PVTY01000029">
    <property type="protein sequence ID" value="PRZ11832.1"/>
    <property type="molecule type" value="Genomic_DNA"/>
</dbReference>
<dbReference type="InterPro" id="IPR036775">
    <property type="entry name" value="DNA_pol_Y-fam_lit_finger_sf"/>
</dbReference>